<dbReference type="AlphaFoldDB" id="B8BG22"/>
<dbReference type="Proteomes" id="UP000007015">
    <property type="component" value="Chromosome 10"/>
</dbReference>
<accession>B8BG22</accession>
<dbReference type="HOGENOM" id="CLU_1597185_0_0_1"/>
<reference evidence="2 3" key="1">
    <citation type="journal article" date="2005" name="PLoS Biol.">
        <title>The genomes of Oryza sativa: a history of duplications.</title>
        <authorList>
            <person name="Yu J."/>
            <person name="Wang J."/>
            <person name="Lin W."/>
            <person name="Li S."/>
            <person name="Li H."/>
            <person name="Zhou J."/>
            <person name="Ni P."/>
            <person name="Dong W."/>
            <person name="Hu S."/>
            <person name="Zeng C."/>
            <person name="Zhang J."/>
            <person name="Zhang Y."/>
            <person name="Li R."/>
            <person name="Xu Z."/>
            <person name="Li S."/>
            <person name="Li X."/>
            <person name="Zheng H."/>
            <person name="Cong L."/>
            <person name="Lin L."/>
            <person name="Yin J."/>
            <person name="Geng J."/>
            <person name="Li G."/>
            <person name="Shi J."/>
            <person name="Liu J."/>
            <person name="Lv H."/>
            <person name="Li J."/>
            <person name="Wang J."/>
            <person name="Deng Y."/>
            <person name="Ran L."/>
            <person name="Shi X."/>
            <person name="Wang X."/>
            <person name="Wu Q."/>
            <person name="Li C."/>
            <person name="Ren X."/>
            <person name="Wang J."/>
            <person name="Wang X."/>
            <person name="Li D."/>
            <person name="Liu D."/>
            <person name="Zhang X."/>
            <person name="Ji Z."/>
            <person name="Zhao W."/>
            <person name="Sun Y."/>
            <person name="Zhang Z."/>
            <person name="Bao J."/>
            <person name="Han Y."/>
            <person name="Dong L."/>
            <person name="Ji J."/>
            <person name="Chen P."/>
            <person name="Wu S."/>
            <person name="Liu J."/>
            <person name="Xiao Y."/>
            <person name="Bu D."/>
            <person name="Tan J."/>
            <person name="Yang L."/>
            <person name="Ye C."/>
            <person name="Zhang J."/>
            <person name="Xu J."/>
            <person name="Zhou Y."/>
            <person name="Yu Y."/>
            <person name="Zhang B."/>
            <person name="Zhuang S."/>
            <person name="Wei H."/>
            <person name="Liu B."/>
            <person name="Lei M."/>
            <person name="Yu H."/>
            <person name="Li Y."/>
            <person name="Xu H."/>
            <person name="Wei S."/>
            <person name="He X."/>
            <person name="Fang L."/>
            <person name="Zhang Z."/>
            <person name="Zhang Y."/>
            <person name="Huang X."/>
            <person name="Su Z."/>
            <person name="Tong W."/>
            <person name="Li J."/>
            <person name="Tong Z."/>
            <person name="Li S."/>
            <person name="Ye J."/>
            <person name="Wang L."/>
            <person name="Fang L."/>
            <person name="Lei T."/>
            <person name="Chen C."/>
            <person name="Chen H."/>
            <person name="Xu Z."/>
            <person name="Li H."/>
            <person name="Huang H."/>
            <person name="Zhang F."/>
            <person name="Xu H."/>
            <person name="Li N."/>
            <person name="Zhao C."/>
            <person name="Li S."/>
            <person name="Dong L."/>
            <person name="Huang Y."/>
            <person name="Li L."/>
            <person name="Xi Y."/>
            <person name="Qi Q."/>
            <person name="Li W."/>
            <person name="Zhang B."/>
            <person name="Hu W."/>
            <person name="Zhang Y."/>
            <person name="Tian X."/>
            <person name="Jiao Y."/>
            <person name="Liang X."/>
            <person name="Jin J."/>
            <person name="Gao L."/>
            <person name="Zheng W."/>
            <person name="Hao B."/>
            <person name="Liu S."/>
            <person name="Wang W."/>
            <person name="Yuan L."/>
            <person name="Cao M."/>
            <person name="McDermott J."/>
            <person name="Samudrala R."/>
            <person name="Wang J."/>
            <person name="Wong G.K."/>
            <person name="Yang H."/>
        </authorList>
    </citation>
    <scope>NUCLEOTIDE SEQUENCE [LARGE SCALE GENOMIC DNA]</scope>
    <source>
        <strain evidence="3">cv. 93-11</strain>
    </source>
</reference>
<evidence type="ECO:0000313" key="3">
    <source>
        <dbReference type="Proteomes" id="UP000007015"/>
    </source>
</evidence>
<organism evidence="2 3">
    <name type="scientific">Oryza sativa subsp. indica</name>
    <name type="common">Rice</name>
    <dbReference type="NCBI Taxonomy" id="39946"/>
    <lineage>
        <taxon>Eukaryota</taxon>
        <taxon>Viridiplantae</taxon>
        <taxon>Streptophyta</taxon>
        <taxon>Embryophyta</taxon>
        <taxon>Tracheophyta</taxon>
        <taxon>Spermatophyta</taxon>
        <taxon>Magnoliopsida</taxon>
        <taxon>Liliopsida</taxon>
        <taxon>Poales</taxon>
        <taxon>Poaceae</taxon>
        <taxon>BOP clade</taxon>
        <taxon>Oryzoideae</taxon>
        <taxon>Oryzeae</taxon>
        <taxon>Oryzinae</taxon>
        <taxon>Oryza</taxon>
        <taxon>Oryza sativa</taxon>
    </lineage>
</organism>
<feature type="region of interest" description="Disordered" evidence="1">
    <location>
        <begin position="66"/>
        <end position="87"/>
    </location>
</feature>
<proteinExistence type="predicted"/>
<keyword evidence="3" id="KW-1185">Reference proteome</keyword>
<dbReference type="EMBL" id="CM000135">
    <property type="protein sequence ID" value="EEC66674.1"/>
    <property type="molecule type" value="Genomic_DNA"/>
</dbReference>
<sequence length="167" mass="17422">MPWLALLFAAADGDDGPAAAVRKGLRFDAVPSLVAFGGHDGGVFAREVRMDGGRGARRRHIPVHGGEARGAGARCGQRGRNGGLAGQATRMSSGVVVEGVVMASTTKVMSTATRCSSVGSLDFHVAYRPGDMDGHVDRNITPDDHTIFHYHENKVGGTGNIGGKKDQ</sequence>
<name>B8BG22_ORYSI</name>
<protein>
    <submittedName>
        <fullName evidence="2">Uncharacterized protein</fullName>
    </submittedName>
</protein>
<gene>
    <name evidence="2" type="ORF">OsI_32970</name>
</gene>
<dbReference type="Gramene" id="BGIOSGA032649-TA">
    <property type="protein sequence ID" value="BGIOSGA032649-PA"/>
    <property type="gene ID" value="BGIOSGA032649"/>
</dbReference>
<evidence type="ECO:0000256" key="1">
    <source>
        <dbReference type="SAM" id="MobiDB-lite"/>
    </source>
</evidence>
<evidence type="ECO:0000313" key="2">
    <source>
        <dbReference type="EMBL" id="EEC66674.1"/>
    </source>
</evidence>